<keyword evidence="1" id="KW-0472">Membrane</keyword>
<feature type="transmembrane region" description="Helical" evidence="1">
    <location>
        <begin position="162"/>
        <end position="190"/>
    </location>
</feature>
<proteinExistence type="predicted"/>
<feature type="transmembrane region" description="Helical" evidence="1">
    <location>
        <begin position="278"/>
        <end position="297"/>
    </location>
</feature>
<evidence type="ECO:0000313" key="2">
    <source>
        <dbReference type="EMBL" id="GAA4883778.1"/>
    </source>
</evidence>
<dbReference type="Proteomes" id="UP001500433">
    <property type="component" value="Unassembled WGS sequence"/>
</dbReference>
<name>A0ABP9ERL3_9FLAO</name>
<evidence type="ECO:0000313" key="3">
    <source>
        <dbReference type="Proteomes" id="UP001500433"/>
    </source>
</evidence>
<dbReference type="RefSeq" id="WP_345272129.1">
    <property type="nucleotide sequence ID" value="NZ_BAABJH010000001.1"/>
</dbReference>
<organism evidence="2 3">
    <name type="scientific">Flaviramulus aquimarinus</name>
    <dbReference type="NCBI Taxonomy" id="1170456"/>
    <lineage>
        <taxon>Bacteria</taxon>
        <taxon>Pseudomonadati</taxon>
        <taxon>Bacteroidota</taxon>
        <taxon>Flavobacteriia</taxon>
        <taxon>Flavobacteriales</taxon>
        <taxon>Flavobacteriaceae</taxon>
        <taxon>Flaviramulus</taxon>
    </lineage>
</organism>
<gene>
    <name evidence="2" type="ORF">GCM10023311_02530</name>
</gene>
<evidence type="ECO:0000256" key="1">
    <source>
        <dbReference type="SAM" id="Phobius"/>
    </source>
</evidence>
<reference evidence="3" key="1">
    <citation type="journal article" date="2019" name="Int. J. Syst. Evol. Microbiol.">
        <title>The Global Catalogue of Microorganisms (GCM) 10K type strain sequencing project: providing services to taxonomists for standard genome sequencing and annotation.</title>
        <authorList>
            <consortium name="The Broad Institute Genomics Platform"/>
            <consortium name="The Broad Institute Genome Sequencing Center for Infectious Disease"/>
            <person name="Wu L."/>
            <person name="Ma J."/>
        </authorList>
    </citation>
    <scope>NUCLEOTIDE SEQUENCE [LARGE SCALE GENOMIC DNA]</scope>
    <source>
        <strain evidence="3">JCM 18274</strain>
    </source>
</reference>
<keyword evidence="1" id="KW-1133">Transmembrane helix</keyword>
<sequence>MNEKQINISVLICKGIILISALSLLRSLIIPLVADELTYANISENILRGQYYLKNNPSTIAPAIPFIFALFKWSSFPLLGLILNKLFNITLVILGFRYLFNFLVKQNLKENIVWVILALTAANTTSVAWFSTLYPEALAFFCFWGFIFYATELPKPSNLIKLLLFSILLVFTRYVYAVLGIVVLVTYYEYLKTNFKKYRIEIIKYSIIGLIPILIWGKYILNVEKENLSGISYFKRFEIENPILYNIKCGLGLEKHYEVDKINGIPAFISLFVPITGIRNYAISVILILAFVFGYILKRKNLALKKLFLSIILIMLGFLFAGTGFSRYWLILLPGFYLGYYFLWKKLNLKTKWFIYLSISIALICVINEIRLDILVLNNLK</sequence>
<feature type="transmembrane region" description="Helical" evidence="1">
    <location>
        <begin position="78"/>
        <end position="100"/>
    </location>
</feature>
<keyword evidence="1" id="KW-0812">Transmembrane</keyword>
<keyword evidence="3" id="KW-1185">Reference proteome</keyword>
<feature type="transmembrane region" description="Helical" evidence="1">
    <location>
        <begin position="202"/>
        <end position="221"/>
    </location>
</feature>
<evidence type="ECO:0008006" key="4">
    <source>
        <dbReference type="Google" id="ProtNLM"/>
    </source>
</evidence>
<feature type="transmembrane region" description="Helical" evidence="1">
    <location>
        <begin position="304"/>
        <end position="322"/>
    </location>
</feature>
<feature type="transmembrane region" description="Helical" evidence="1">
    <location>
        <begin position="12"/>
        <end position="34"/>
    </location>
</feature>
<protein>
    <recommendedName>
        <fullName evidence="4">Glycosyltransferase RgtA/B/C/D-like domain-containing protein</fullName>
    </recommendedName>
</protein>
<dbReference type="EMBL" id="BAABJH010000001">
    <property type="protein sequence ID" value="GAA4883778.1"/>
    <property type="molecule type" value="Genomic_DNA"/>
</dbReference>
<comment type="caution">
    <text evidence="2">The sequence shown here is derived from an EMBL/GenBank/DDBJ whole genome shotgun (WGS) entry which is preliminary data.</text>
</comment>
<accession>A0ABP9ERL3</accession>
<feature type="transmembrane region" description="Helical" evidence="1">
    <location>
        <begin position="353"/>
        <end position="372"/>
    </location>
</feature>